<dbReference type="SMART" id="SM00421">
    <property type="entry name" value="HTH_LUXR"/>
    <property type="match status" value="1"/>
</dbReference>
<evidence type="ECO:0000313" key="8">
    <source>
        <dbReference type="EMBL" id="MBB5121764.1"/>
    </source>
</evidence>
<dbReference type="Proteomes" id="UP000235945">
    <property type="component" value="Unassembled WGS sequence"/>
</dbReference>
<dbReference type="CDD" id="cd17535">
    <property type="entry name" value="REC_NarL-like"/>
    <property type="match status" value="1"/>
</dbReference>
<dbReference type="Pfam" id="PF00196">
    <property type="entry name" value="GerE"/>
    <property type="match status" value="1"/>
</dbReference>
<dbReference type="GO" id="GO:0006355">
    <property type="term" value="P:regulation of DNA-templated transcription"/>
    <property type="evidence" value="ECO:0007669"/>
    <property type="project" value="InterPro"/>
</dbReference>
<protein>
    <submittedName>
        <fullName evidence="8">DNA-binding NarL/FixJ family response regulator</fullName>
    </submittedName>
    <submittedName>
        <fullName evidence="9">LuxR family transcriptional regulator</fullName>
    </submittedName>
</protein>
<proteinExistence type="predicted"/>
<feature type="domain" description="HTH luxR-type" evidence="6">
    <location>
        <begin position="151"/>
        <end position="216"/>
    </location>
</feature>
<gene>
    <name evidence="9" type="ORF">AF335_08940</name>
    <name evidence="8" type="ORF">FHS36_005233</name>
</gene>
<dbReference type="GO" id="GO:0000160">
    <property type="term" value="P:phosphorelay signal transduction system"/>
    <property type="evidence" value="ECO:0007669"/>
    <property type="project" value="InterPro"/>
</dbReference>
<keyword evidence="2" id="KW-0805">Transcription regulation</keyword>
<evidence type="ECO:0000313" key="10">
    <source>
        <dbReference type="Proteomes" id="UP000235945"/>
    </source>
</evidence>
<organism evidence="9 10">
    <name type="scientific">Streptomyces eurocidicus</name>
    <name type="common">Streptoverticillium eurocidicus</name>
    <dbReference type="NCBI Taxonomy" id="66423"/>
    <lineage>
        <taxon>Bacteria</taxon>
        <taxon>Bacillati</taxon>
        <taxon>Actinomycetota</taxon>
        <taxon>Actinomycetes</taxon>
        <taxon>Kitasatosporales</taxon>
        <taxon>Streptomycetaceae</taxon>
        <taxon>Streptomyces</taxon>
    </lineage>
</organism>
<keyword evidence="3 8" id="KW-0238">DNA-binding</keyword>
<feature type="modified residue" description="4-aspartylphosphate" evidence="5">
    <location>
        <position position="54"/>
    </location>
</feature>
<dbReference type="PROSITE" id="PS50043">
    <property type="entry name" value="HTH_LUXR_2"/>
    <property type="match status" value="1"/>
</dbReference>
<dbReference type="InterPro" id="IPR058245">
    <property type="entry name" value="NreC/VraR/RcsB-like_REC"/>
</dbReference>
<keyword evidence="4" id="KW-0804">Transcription</keyword>
<evidence type="ECO:0000256" key="5">
    <source>
        <dbReference type="PROSITE-ProRule" id="PRU00169"/>
    </source>
</evidence>
<dbReference type="GO" id="GO:0003677">
    <property type="term" value="F:DNA binding"/>
    <property type="evidence" value="ECO:0007669"/>
    <property type="project" value="UniProtKB-KW"/>
</dbReference>
<evidence type="ECO:0000256" key="4">
    <source>
        <dbReference type="ARBA" id="ARBA00023163"/>
    </source>
</evidence>
<feature type="domain" description="Response regulatory" evidence="7">
    <location>
        <begin position="3"/>
        <end position="119"/>
    </location>
</feature>
<evidence type="ECO:0000256" key="2">
    <source>
        <dbReference type="ARBA" id="ARBA00023015"/>
    </source>
</evidence>
<dbReference type="SUPFAM" id="SSF52172">
    <property type="entry name" value="CheY-like"/>
    <property type="match status" value="1"/>
</dbReference>
<evidence type="ECO:0000259" key="6">
    <source>
        <dbReference type="PROSITE" id="PS50043"/>
    </source>
</evidence>
<dbReference type="Pfam" id="PF00072">
    <property type="entry name" value="Response_reg"/>
    <property type="match status" value="1"/>
</dbReference>
<dbReference type="CDD" id="cd06170">
    <property type="entry name" value="LuxR_C_like"/>
    <property type="match status" value="1"/>
</dbReference>
<dbReference type="AlphaFoldDB" id="A0A2N8P0V7"/>
<dbReference type="InterPro" id="IPR039420">
    <property type="entry name" value="WalR-like"/>
</dbReference>
<keyword evidence="10" id="KW-1185">Reference proteome</keyword>
<dbReference type="PANTHER" id="PTHR43214">
    <property type="entry name" value="TWO-COMPONENT RESPONSE REGULATOR"/>
    <property type="match status" value="1"/>
</dbReference>
<dbReference type="InterPro" id="IPR011006">
    <property type="entry name" value="CheY-like_superfamily"/>
</dbReference>
<dbReference type="RefSeq" id="WP_102917750.1">
    <property type="nucleotide sequence ID" value="NZ_JACHJF010000021.1"/>
</dbReference>
<dbReference type="InterPro" id="IPR016032">
    <property type="entry name" value="Sig_transdc_resp-reg_C-effctor"/>
</dbReference>
<keyword evidence="1 5" id="KW-0597">Phosphoprotein</keyword>
<evidence type="ECO:0000256" key="1">
    <source>
        <dbReference type="ARBA" id="ARBA00022553"/>
    </source>
</evidence>
<accession>A0A2N8P0V7</accession>
<dbReference type="PRINTS" id="PR00038">
    <property type="entry name" value="HTHLUXR"/>
</dbReference>
<reference evidence="10" key="1">
    <citation type="submission" date="2015-07" db="EMBL/GenBank/DDBJ databases">
        <authorList>
            <person name="Graham D.E."/>
            <person name="Giannone R.J."/>
            <person name="Gulvik C.A."/>
            <person name="Hettich R.L."/>
            <person name="Klingeman D.M."/>
            <person name="Mahan K.M."/>
            <person name="Parry R.J."/>
            <person name="Spain J.C."/>
        </authorList>
    </citation>
    <scope>NUCLEOTIDE SEQUENCE [LARGE SCALE GENOMIC DNA]</scope>
    <source>
        <strain evidence="10">ATCC 27428</strain>
    </source>
</reference>
<name>A0A2N8P0V7_STREU</name>
<dbReference type="SUPFAM" id="SSF46894">
    <property type="entry name" value="C-terminal effector domain of the bipartite response regulators"/>
    <property type="match status" value="1"/>
</dbReference>
<evidence type="ECO:0000259" key="7">
    <source>
        <dbReference type="PROSITE" id="PS50110"/>
    </source>
</evidence>
<reference evidence="8 11" key="3">
    <citation type="submission" date="2020-08" db="EMBL/GenBank/DDBJ databases">
        <title>Genomic Encyclopedia of Type Strains, Phase III (KMG-III): the genomes of soil and plant-associated and newly described type strains.</title>
        <authorList>
            <person name="Whitman W."/>
        </authorList>
    </citation>
    <scope>NUCLEOTIDE SEQUENCE [LARGE SCALE GENOMIC DNA]</scope>
    <source>
        <strain evidence="8 11">CECT 3259</strain>
    </source>
</reference>
<sequence>MIRVLVTDDEPLVRFGLRMLLDAAEDIVVVGEAADGAEALARARELAPDLVLTDLRMPGMDGITATKQLLALPNPPAVLVLTTFDTEEGVTTALEAGAAGYLLKDAPPEQVVGAVRLVASGGTVLASASAARLLEASRTRSDGAQRIPAEQRRRLESLGPQQRDILRLLGSGMPNAQIAQRMYLTEGTVKAYVSRLLTTLKLENRTQAAILAHQAGLLDEQ</sequence>
<dbReference type="SMART" id="SM00448">
    <property type="entry name" value="REC"/>
    <property type="match status" value="1"/>
</dbReference>
<dbReference type="Gene3D" id="3.40.50.2300">
    <property type="match status" value="1"/>
</dbReference>
<evidence type="ECO:0000313" key="9">
    <source>
        <dbReference type="EMBL" id="PNE34648.1"/>
    </source>
</evidence>
<dbReference type="OrthoDB" id="9808843at2"/>
<dbReference type="EMBL" id="LGUI01000002">
    <property type="protein sequence ID" value="PNE34648.1"/>
    <property type="molecule type" value="Genomic_DNA"/>
</dbReference>
<dbReference type="PANTHER" id="PTHR43214:SF24">
    <property type="entry name" value="TRANSCRIPTIONAL REGULATORY PROTEIN NARL-RELATED"/>
    <property type="match status" value="1"/>
</dbReference>
<evidence type="ECO:0000256" key="3">
    <source>
        <dbReference type="ARBA" id="ARBA00023125"/>
    </source>
</evidence>
<dbReference type="InterPro" id="IPR000792">
    <property type="entry name" value="Tscrpt_reg_LuxR_C"/>
</dbReference>
<dbReference type="PROSITE" id="PS50110">
    <property type="entry name" value="RESPONSE_REGULATORY"/>
    <property type="match status" value="1"/>
</dbReference>
<reference evidence="9" key="2">
    <citation type="submission" date="2015-07" db="EMBL/GenBank/DDBJ databases">
        <authorList>
            <person name="Noorani M."/>
        </authorList>
    </citation>
    <scope>NUCLEOTIDE SEQUENCE [LARGE SCALE GENOMIC DNA]</scope>
    <source>
        <strain evidence="9">ATCC 27428</strain>
    </source>
</reference>
<dbReference type="InterPro" id="IPR001789">
    <property type="entry name" value="Sig_transdc_resp-reg_receiver"/>
</dbReference>
<evidence type="ECO:0000313" key="11">
    <source>
        <dbReference type="Proteomes" id="UP000528608"/>
    </source>
</evidence>
<dbReference type="Proteomes" id="UP000528608">
    <property type="component" value="Unassembled WGS sequence"/>
</dbReference>
<comment type="caution">
    <text evidence="9">The sequence shown here is derived from an EMBL/GenBank/DDBJ whole genome shotgun (WGS) entry which is preliminary data.</text>
</comment>
<dbReference type="EMBL" id="JACHJF010000021">
    <property type="protein sequence ID" value="MBB5121764.1"/>
    <property type="molecule type" value="Genomic_DNA"/>
</dbReference>